<organism evidence="6">
    <name type="scientific">Lotharella oceanica</name>
    <dbReference type="NCBI Taxonomy" id="641309"/>
    <lineage>
        <taxon>Eukaryota</taxon>
        <taxon>Sar</taxon>
        <taxon>Rhizaria</taxon>
        <taxon>Cercozoa</taxon>
        <taxon>Chlorarachniophyceae</taxon>
        <taxon>Lotharella</taxon>
    </lineage>
</organism>
<dbReference type="Pfam" id="PF13516">
    <property type="entry name" value="LRR_6"/>
    <property type="match status" value="2"/>
</dbReference>
<proteinExistence type="predicted"/>
<dbReference type="EMBL" id="HBHP01003030">
    <property type="protein sequence ID" value="CAD9747709.1"/>
    <property type="molecule type" value="Transcribed_RNA"/>
</dbReference>
<feature type="transmembrane region" description="Helical" evidence="5">
    <location>
        <begin position="223"/>
        <end position="243"/>
    </location>
</feature>
<protein>
    <submittedName>
        <fullName evidence="6">Uncharacterized protein</fullName>
    </submittedName>
</protein>
<keyword evidence="3" id="KW-0677">Repeat</keyword>
<dbReference type="Gene3D" id="3.80.10.10">
    <property type="entry name" value="Ribonuclease Inhibitor"/>
    <property type="match status" value="1"/>
</dbReference>
<sequence length="679" mass="76215">MRRPKEQPTVRAQDDSEPGSDQQLVDEGDIKKNNLLASTVVEARYDLTWSKEMKAPLPPVFDSQVATTPQDGGRKGKRFSIFSRLGANRGARYRKVFSMEAAMIEKKTIFIAKFKPEATDQIAVALLCASDFYAAFMILGCRCVPIVILSLLLVVVTTQTELPGIELLRSASSLEIAVVVLSVGTFVLINLLGPLSRPFATIPKILRIRSRIPDDCADTRQRLLVAGLCLLIKHLTAIFVIFTSPLISLLSAQRIVNLVWATLALYWIVSLEDILVHEVVYRFYRQSTVTLAMTDLKWCDFDTKKQYWRKSWTSKSEIRAGLEDLECDSLLKWTLLTNANRGLGLGSDEDGVPESLSMELLLIPWGSLTETGIKELGPIAAKSICKSEWVYHMSRKQRHYFFKYYPITASQMPWGGTIALDTGHWEDSHLAACARIIEFSANKIEELFIDNNCITDDGAVLLSEALKHNHTIKKLWMYDNLIGNTGAKAIASMLRINRVLKQVMLRGNQIGDKAAKEFASALKLNSSLVALGLNNNNVSNIGALELIEALKTNQSIGRLWLQNNNFLPREMEERLKAASNENNELLTRVVINTNVLSPVTKHMVRTKLEELRLEPTEKRAAREHLRNWGAAVRKRMAKMPSGVCVDSQIEIDMDTTEVKAIVDDITLRLARKDSKKCSR</sequence>
<feature type="compositionally biased region" description="Basic and acidic residues" evidence="4">
    <location>
        <begin position="1"/>
        <end position="14"/>
    </location>
</feature>
<dbReference type="PANTHER" id="PTHR24113">
    <property type="entry name" value="RAN GTPASE-ACTIVATING PROTEIN 1"/>
    <property type="match status" value="1"/>
</dbReference>
<keyword evidence="2" id="KW-0433">Leucine-rich repeat</keyword>
<dbReference type="AlphaFoldDB" id="A0A7S2X6J7"/>
<dbReference type="GO" id="GO:0031267">
    <property type="term" value="F:small GTPase binding"/>
    <property type="evidence" value="ECO:0007669"/>
    <property type="project" value="TreeGrafter"/>
</dbReference>
<accession>A0A7S2X6J7</accession>
<dbReference type="SMART" id="SM00368">
    <property type="entry name" value="LRR_RI"/>
    <property type="match status" value="5"/>
</dbReference>
<name>A0A7S2X6J7_9EUKA</name>
<keyword evidence="5" id="KW-1133">Transmembrane helix</keyword>
<dbReference type="GO" id="GO:0048471">
    <property type="term" value="C:perinuclear region of cytoplasm"/>
    <property type="evidence" value="ECO:0007669"/>
    <property type="project" value="TreeGrafter"/>
</dbReference>
<dbReference type="InterPro" id="IPR027038">
    <property type="entry name" value="RanGap"/>
</dbReference>
<keyword evidence="1" id="KW-0343">GTPase activation</keyword>
<evidence type="ECO:0000256" key="4">
    <source>
        <dbReference type="SAM" id="MobiDB-lite"/>
    </source>
</evidence>
<dbReference type="SUPFAM" id="SSF52047">
    <property type="entry name" value="RNI-like"/>
    <property type="match status" value="1"/>
</dbReference>
<feature type="transmembrane region" description="Helical" evidence="5">
    <location>
        <begin position="132"/>
        <end position="156"/>
    </location>
</feature>
<evidence type="ECO:0000256" key="5">
    <source>
        <dbReference type="SAM" id="Phobius"/>
    </source>
</evidence>
<dbReference type="InterPro" id="IPR032675">
    <property type="entry name" value="LRR_dom_sf"/>
</dbReference>
<dbReference type="GO" id="GO:0005096">
    <property type="term" value="F:GTPase activator activity"/>
    <property type="evidence" value="ECO:0007669"/>
    <property type="project" value="UniProtKB-KW"/>
</dbReference>
<dbReference type="PANTHER" id="PTHR24113:SF12">
    <property type="entry name" value="RAN GTPASE-ACTIVATING PROTEIN 1"/>
    <property type="match status" value="1"/>
</dbReference>
<feature type="transmembrane region" description="Helical" evidence="5">
    <location>
        <begin position="176"/>
        <end position="202"/>
    </location>
</feature>
<reference evidence="6" key="1">
    <citation type="submission" date="2021-01" db="EMBL/GenBank/DDBJ databases">
        <authorList>
            <person name="Corre E."/>
            <person name="Pelletier E."/>
            <person name="Niang G."/>
            <person name="Scheremetjew M."/>
            <person name="Finn R."/>
            <person name="Kale V."/>
            <person name="Holt S."/>
            <person name="Cochrane G."/>
            <person name="Meng A."/>
            <person name="Brown T."/>
            <person name="Cohen L."/>
        </authorList>
    </citation>
    <scope>NUCLEOTIDE SEQUENCE</scope>
    <source>
        <strain evidence="6">CCMP622</strain>
    </source>
</reference>
<dbReference type="InterPro" id="IPR001611">
    <property type="entry name" value="Leu-rich_rpt"/>
</dbReference>
<evidence type="ECO:0000256" key="3">
    <source>
        <dbReference type="ARBA" id="ARBA00022737"/>
    </source>
</evidence>
<evidence type="ECO:0000313" key="6">
    <source>
        <dbReference type="EMBL" id="CAD9747709.1"/>
    </source>
</evidence>
<evidence type="ECO:0000256" key="2">
    <source>
        <dbReference type="ARBA" id="ARBA00022614"/>
    </source>
</evidence>
<feature type="region of interest" description="Disordered" evidence="4">
    <location>
        <begin position="1"/>
        <end position="28"/>
    </location>
</feature>
<dbReference type="GO" id="GO:0005634">
    <property type="term" value="C:nucleus"/>
    <property type="evidence" value="ECO:0007669"/>
    <property type="project" value="TreeGrafter"/>
</dbReference>
<gene>
    <name evidence="6" type="ORF">LSP00402_LOCUS1912</name>
</gene>
<evidence type="ECO:0000256" key="1">
    <source>
        <dbReference type="ARBA" id="ARBA00022468"/>
    </source>
</evidence>
<dbReference type="GO" id="GO:0005829">
    <property type="term" value="C:cytosol"/>
    <property type="evidence" value="ECO:0007669"/>
    <property type="project" value="TreeGrafter"/>
</dbReference>
<keyword evidence="5" id="KW-0812">Transmembrane</keyword>
<keyword evidence="5" id="KW-0472">Membrane</keyword>
<dbReference type="GO" id="GO:0006913">
    <property type="term" value="P:nucleocytoplasmic transport"/>
    <property type="evidence" value="ECO:0007669"/>
    <property type="project" value="TreeGrafter"/>
</dbReference>